<evidence type="ECO:0000256" key="4">
    <source>
        <dbReference type="ARBA" id="ARBA00022527"/>
    </source>
</evidence>
<dbReference type="EMBL" id="CAADRP010000446">
    <property type="protein sequence ID" value="VFU28354.1"/>
    <property type="molecule type" value="Genomic_DNA"/>
</dbReference>
<dbReference type="GO" id="GO:0004674">
    <property type="term" value="F:protein serine/threonine kinase activity"/>
    <property type="evidence" value="ECO:0007669"/>
    <property type="project" value="UniProtKB-EC"/>
</dbReference>
<evidence type="ECO:0000256" key="9">
    <source>
        <dbReference type="ARBA" id="ARBA00047899"/>
    </source>
</evidence>
<keyword evidence="12" id="KW-0175">Coiled coil</keyword>
<evidence type="ECO:0000313" key="15">
    <source>
        <dbReference type="EMBL" id="VFU28354.1"/>
    </source>
</evidence>
<reference evidence="15" key="1">
    <citation type="submission" date="2019-03" db="EMBL/GenBank/DDBJ databases">
        <authorList>
            <person name="Mank J."/>
            <person name="Almeida P."/>
        </authorList>
    </citation>
    <scope>NUCLEOTIDE SEQUENCE</scope>
    <source>
        <strain evidence="15">78183</strain>
    </source>
</reference>
<feature type="region of interest" description="Disordered" evidence="13">
    <location>
        <begin position="260"/>
        <end position="283"/>
    </location>
</feature>
<evidence type="ECO:0000256" key="1">
    <source>
        <dbReference type="ARBA" id="ARBA00004236"/>
    </source>
</evidence>
<organism evidence="15">
    <name type="scientific">Salix viminalis</name>
    <name type="common">Common osier</name>
    <name type="synonym">Basket willow</name>
    <dbReference type="NCBI Taxonomy" id="40686"/>
    <lineage>
        <taxon>Eukaryota</taxon>
        <taxon>Viridiplantae</taxon>
        <taxon>Streptophyta</taxon>
        <taxon>Embryophyta</taxon>
        <taxon>Tracheophyta</taxon>
        <taxon>Spermatophyta</taxon>
        <taxon>Magnoliopsida</taxon>
        <taxon>eudicotyledons</taxon>
        <taxon>Gunneridae</taxon>
        <taxon>Pentapetalae</taxon>
        <taxon>rosids</taxon>
        <taxon>fabids</taxon>
        <taxon>Malpighiales</taxon>
        <taxon>Salicaceae</taxon>
        <taxon>Saliceae</taxon>
        <taxon>Salix</taxon>
    </lineage>
</organism>
<dbReference type="InterPro" id="IPR000719">
    <property type="entry name" value="Prot_kinase_dom"/>
</dbReference>
<evidence type="ECO:0000256" key="10">
    <source>
        <dbReference type="ARBA" id="ARBA00048679"/>
    </source>
</evidence>
<feature type="domain" description="Protein kinase" evidence="14">
    <location>
        <begin position="620"/>
        <end position="900"/>
    </location>
</feature>
<keyword evidence="8 11" id="KW-0067">ATP-binding</keyword>
<feature type="compositionally biased region" description="Polar residues" evidence="13">
    <location>
        <begin position="547"/>
        <end position="557"/>
    </location>
</feature>
<feature type="region of interest" description="Disordered" evidence="13">
    <location>
        <begin position="539"/>
        <end position="576"/>
    </location>
</feature>
<dbReference type="Gene3D" id="1.10.510.10">
    <property type="entry name" value="Transferase(Phosphotransferase) domain 1"/>
    <property type="match status" value="1"/>
</dbReference>
<dbReference type="InterPro" id="IPR050823">
    <property type="entry name" value="Plant_Ser_Thr_Prot_Kinase"/>
</dbReference>
<evidence type="ECO:0000256" key="2">
    <source>
        <dbReference type="ARBA" id="ARBA00012513"/>
    </source>
</evidence>
<feature type="region of interest" description="Disordered" evidence="13">
    <location>
        <begin position="909"/>
        <end position="948"/>
    </location>
</feature>
<feature type="compositionally biased region" description="Basic and acidic residues" evidence="13">
    <location>
        <begin position="74"/>
        <end position="89"/>
    </location>
</feature>
<dbReference type="PROSITE" id="PS50011">
    <property type="entry name" value="PROTEIN_KINASE_DOM"/>
    <property type="match status" value="1"/>
</dbReference>
<name>A0A6N2KIN4_SALVM</name>
<evidence type="ECO:0000256" key="6">
    <source>
        <dbReference type="ARBA" id="ARBA00022741"/>
    </source>
</evidence>
<dbReference type="InterPro" id="IPR001245">
    <property type="entry name" value="Ser-Thr/Tyr_kinase_cat_dom"/>
</dbReference>
<evidence type="ECO:0000256" key="3">
    <source>
        <dbReference type="ARBA" id="ARBA00022475"/>
    </source>
</evidence>
<gene>
    <name evidence="15" type="ORF">SVIM_LOCUS93760</name>
</gene>
<dbReference type="Pfam" id="PF07714">
    <property type="entry name" value="PK_Tyr_Ser-Thr"/>
    <property type="match status" value="1"/>
</dbReference>
<feature type="compositionally biased region" description="Low complexity" evidence="13">
    <location>
        <begin position="321"/>
        <end position="331"/>
    </location>
</feature>
<feature type="compositionally biased region" description="Polar residues" evidence="13">
    <location>
        <begin position="267"/>
        <end position="277"/>
    </location>
</feature>
<feature type="compositionally biased region" description="Acidic residues" evidence="13">
    <location>
        <begin position="90"/>
        <end position="101"/>
    </location>
</feature>
<evidence type="ECO:0000256" key="8">
    <source>
        <dbReference type="ARBA" id="ARBA00022840"/>
    </source>
</evidence>
<dbReference type="FunFam" id="3.30.200.20:FF:000228">
    <property type="entry name" value="Serine/threonine-protein kinase BIK1"/>
    <property type="match status" value="1"/>
</dbReference>
<feature type="binding site" evidence="11">
    <location>
        <position position="655"/>
    </location>
    <ligand>
        <name>ATP</name>
        <dbReference type="ChEBI" id="CHEBI:30616"/>
    </ligand>
</feature>
<keyword evidence="3" id="KW-1003">Cell membrane</keyword>
<dbReference type="AlphaFoldDB" id="A0A6N2KIN4"/>
<dbReference type="InterPro" id="IPR017441">
    <property type="entry name" value="Protein_kinase_ATP_BS"/>
</dbReference>
<feature type="compositionally biased region" description="Polar residues" evidence="13">
    <location>
        <begin position="46"/>
        <end position="58"/>
    </location>
</feature>
<dbReference type="FunFam" id="1.10.510.10:FF:000095">
    <property type="entry name" value="protein STRUBBELIG-RECEPTOR FAMILY 8"/>
    <property type="match status" value="1"/>
</dbReference>
<dbReference type="InterPro" id="IPR008271">
    <property type="entry name" value="Ser/Thr_kinase_AS"/>
</dbReference>
<evidence type="ECO:0000256" key="12">
    <source>
        <dbReference type="SAM" id="Coils"/>
    </source>
</evidence>
<accession>A0A6N2KIN4</accession>
<dbReference type="Gene3D" id="3.30.200.20">
    <property type="entry name" value="Phosphorylase Kinase, domain 1"/>
    <property type="match status" value="1"/>
</dbReference>
<keyword evidence="6 11" id="KW-0547">Nucleotide-binding</keyword>
<keyword evidence="7" id="KW-0418">Kinase</keyword>
<dbReference type="InterPro" id="IPR011009">
    <property type="entry name" value="Kinase-like_dom_sf"/>
</dbReference>
<keyword evidence="5" id="KW-0808">Transferase</keyword>
<keyword evidence="4" id="KW-0723">Serine/threonine-protein kinase</keyword>
<sequence>MLIGAVRPIGPLNYENEIAKWSIAKQGLTGGTRLWEFLSKNYMNPNASSDVENATGDGNATGKKPASKSSIIKPSDDSKQLSEGVKCRDDEDLSSESLEEGELPRTHHESIKEFEVSEIGYGESLKCASSRVEAYSGDLGVGGEESIPRKKVYTRSLRCEKLDVANVAGRMLFTRAAADAILHQRGRVHGNVRDRLGKLPAGGSFANANMKGVEKIKEEVFECYGESTELNQSTHSLHDGRKFCGRLSEYFDIKTGASQDGHKRQFSDISSHQSGVSDSMDEEDAFIKKDRRLLPKEDSGVLSENCVSSGAGTPKSQKMGSASSSNASTSSRLKKMPEERLTGEIFESPVTAVSYSTPVTGKLFCKDNNNVTANLNPVHKQLMDMKLRLEQLETEIVKLQSKKVEKKEQSSSKSDKALELSGKSFFSRIIWVRRTGELLQKSRCAPHNGRRECSTTTVPIYRVQIMTVKKYVFVQVSSKFTNPNKGQKNQVASRADEQSKWTANVLWMPPRGNLSVNGKMKGNKSRFGLRSRLMGTCFSTDNDKIPQEQQQLSSKGNQGKAGLGHDRSPTRSNGPEMVEIKRTSSISSIPKNVTDLRNSPGYSNVDIFTYEEMTLATKHFRPDYILGEGGFGVVYKGVLDKSVRPGYKTTYVAIKELNPDGLQGDREWLAEVNYLGQLSHQNLVKLIGYCCEGEHRLLVYEYMASGSLENHLFRRVGCTLTWSKRMKIALDAAKGLASLHGAERSVIYRDFKTSNILLDSDFNAKLSDFGHAKDGPMGDHTHVSTRVMGTYGYAAPEYVMTGHLTARSDVYGFGVVLLELLLGRRALDKTRPSREHNLVEWARPLLNHNKKVLRILDLRMEGQYSSKIAMKVANLAYQCLSQNPKGRPLMNQVVELLESIQSKDEAAMLETSRRGVTLDEVPRRSPYTPEKERNGTRSQDHREGEPSP</sequence>
<proteinExistence type="predicted"/>
<keyword evidence="3" id="KW-0472">Membrane</keyword>
<feature type="compositionally biased region" description="Polar residues" evidence="13">
    <location>
        <begin position="305"/>
        <end position="320"/>
    </location>
</feature>
<dbReference type="PROSITE" id="PS00107">
    <property type="entry name" value="PROTEIN_KINASE_ATP"/>
    <property type="match status" value="1"/>
</dbReference>
<evidence type="ECO:0000256" key="5">
    <source>
        <dbReference type="ARBA" id="ARBA00022679"/>
    </source>
</evidence>
<evidence type="ECO:0000259" key="14">
    <source>
        <dbReference type="PROSITE" id="PS50011"/>
    </source>
</evidence>
<dbReference type="EC" id="2.7.11.1" evidence="2"/>
<feature type="region of interest" description="Disordered" evidence="13">
    <location>
        <begin position="46"/>
        <end position="108"/>
    </location>
</feature>
<protein>
    <recommendedName>
        <fullName evidence="2">non-specific serine/threonine protein kinase</fullName>
        <ecNumber evidence="2">2.7.11.1</ecNumber>
    </recommendedName>
</protein>
<evidence type="ECO:0000256" key="11">
    <source>
        <dbReference type="PROSITE-ProRule" id="PRU10141"/>
    </source>
</evidence>
<feature type="region of interest" description="Disordered" evidence="13">
    <location>
        <begin position="298"/>
        <end position="335"/>
    </location>
</feature>
<evidence type="ECO:0000256" key="7">
    <source>
        <dbReference type="ARBA" id="ARBA00022777"/>
    </source>
</evidence>
<comment type="subcellular location">
    <subcellularLocation>
        <location evidence="1">Cell membrane</location>
    </subcellularLocation>
</comment>
<feature type="coiled-coil region" evidence="12">
    <location>
        <begin position="382"/>
        <end position="409"/>
    </location>
</feature>
<comment type="catalytic activity">
    <reaction evidence="10">
        <text>L-seryl-[protein] + ATP = O-phospho-L-seryl-[protein] + ADP + H(+)</text>
        <dbReference type="Rhea" id="RHEA:17989"/>
        <dbReference type="Rhea" id="RHEA-COMP:9863"/>
        <dbReference type="Rhea" id="RHEA-COMP:11604"/>
        <dbReference type="ChEBI" id="CHEBI:15378"/>
        <dbReference type="ChEBI" id="CHEBI:29999"/>
        <dbReference type="ChEBI" id="CHEBI:30616"/>
        <dbReference type="ChEBI" id="CHEBI:83421"/>
        <dbReference type="ChEBI" id="CHEBI:456216"/>
        <dbReference type="EC" id="2.7.11.1"/>
    </reaction>
</comment>
<dbReference type="SUPFAM" id="SSF56112">
    <property type="entry name" value="Protein kinase-like (PK-like)"/>
    <property type="match status" value="1"/>
</dbReference>
<dbReference type="GO" id="GO:0005524">
    <property type="term" value="F:ATP binding"/>
    <property type="evidence" value="ECO:0007669"/>
    <property type="project" value="UniProtKB-UniRule"/>
</dbReference>
<dbReference type="PROSITE" id="PS00108">
    <property type="entry name" value="PROTEIN_KINASE_ST"/>
    <property type="match status" value="1"/>
</dbReference>
<dbReference type="PANTHER" id="PTHR45621">
    <property type="entry name" value="OS01G0588500 PROTEIN-RELATED"/>
    <property type="match status" value="1"/>
</dbReference>
<evidence type="ECO:0000256" key="13">
    <source>
        <dbReference type="SAM" id="MobiDB-lite"/>
    </source>
</evidence>
<comment type="catalytic activity">
    <reaction evidence="9">
        <text>L-threonyl-[protein] + ATP = O-phospho-L-threonyl-[protein] + ADP + H(+)</text>
        <dbReference type="Rhea" id="RHEA:46608"/>
        <dbReference type="Rhea" id="RHEA-COMP:11060"/>
        <dbReference type="Rhea" id="RHEA-COMP:11605"/>
        <dbReference type="ChEBI" id="CHEBI:15378"/>
        <dbReference type="ChEBI" id="CHEBI:30013"/>
        <dbReference type="ChEBI" id="CHEBI:30616"/>
        <dbReference type="ChEBI" id="CHEBI:61977"/>
        <dbReference type="ChEBI" id="CHEBI:456216"/>
        <dbReference type="EC" id="2.7.11.1"/>
    </reaction>
</comment>
<feature type="compositionally biased region" description="Low complexity" evidence="13">
    <location>
        <begin position="63"/>
        <end position="73"/>
    </location>
</feature>